<evidence type="ECO:0000256" key="2">
    <source>
        <dbReference type="SAM" id="Phobius"/>
    </source>
</evidence>
<feature type="transmembrane region" description="Helical" evidence="2">
    <location>
        <begin position="369"/>
        <end position="391"/>
    </location>
</feature>
<feature type="compositionally biased region" description="Basic and acidic residues" evidence="1">
    <location>
        <begin position="548"/>
        <end position="558"/>
    </location>
</feature>
<keyword evidence="2" id="KW-0472">Membrane</keyword>
<evidence type="ECO:0000313" key="4">
    <source>
        <dbReference type="Proteomes" id="UP001152320"/>
    </source>
</evidence>
<feature type="transmembrane region" description="Helical" evidence="2">
    <location>
        <begin position="331"/>
        <end position="357"/>
    </location>
</feature>
<dbReference type="InterPro" id="IPR050327">
    <property type="entry name" value="Proton-linked_MCT"/>
</dbReference>
<keyword evidence="4" id="KW-1185">Reference proteome</keyword>
<dbReference type="EMBL" id="JAIZAY010000016">
    <property type="protein sequence ID" value="KAJ8026753.1"/>
    <property type="molecule type" value="Genomic_DNA"/>
</dbReference>
<dbReference type="InterPro" id="IPR036259">
    <property type="entry name" value="MFS_trans_sf"/>
</dbReference>
<protein>
    <submittedName>
        <fullName evidence="3">Monocarboxylate transporter 10</fullName>
    </submittedName>
</protein>
<feature type="transmembrane region" description="Helical" evidence="2">
    <location>
        <begin position="397"/>
        <end position="418"/>
    </location>
</feature>
<feature type="region of interest" description="Disordered" evidence="1">
    <location>
        <begin position="521"/>
        <end position="600"/>
    </location>
</feature>
<gene>
    <name evidence="3" type="ORF">HOLleu_31679</name>
</gene>
<dbReference type="Gene3D" id="1.20.1250.20">
    <property type="entry name" value="MFS general substrate transporter like domains"/>
    <property type="match status" value="2"/>
</dbReference>
<dbReference type="Pfam" id="PF07690">
    <property type="entry name" value="MFS_1"/>
    <property type="match status" value="1"/>
</dbReference>
<dbReference type="PANTHER" id="PTHR11360:SF251">
    <property type="entry name" value="MAJOR FACILITATOR SUPERFAMILY (MFS) PROFILE DOMAIN-CONTAINING PROTEIN"/>
    <property type="match status" value="1"/>
</dbReference>
<feature type="compositionally biased region" description="Low complexity" evidence="1">
    <location>
        <begin position="537"/>
        <end position="547"/>
    </location>
</feature>
<dbReference type="SUPFAM" id="SSF103473">
    <property type="entry name" value="MFS general substrate transporter"/>
    <property type="match status" value="1"/>
</dbReference>
<dbReference type="OrthoDB" id="6499973at2759"/>
<feature type="transmembrane region" description="Helical" evidence="2">
    <location>
        <begin position="16"/>
        <end position="45"/>
    </location>
</feature>
<feature type="transmembrane region" description="Helical" evidence="2">
    <location>
        <begin position="178"/>
        <end position="197"/>
    </location>
</feature>
<reference evidence="3" key="1">
    <citation type="submission" date="2021-10" db="EMBL/GenBank/DDBJ databases">
        <title>Tropical sea cucumber genome reveals ecological adaptation and Cuvierian tubules defense mechanism.</title>
        <authorList>
            <person name="Chen T."/>
        </authorList>
    </citation>
    <scope>NUCLEOTIDE SEQUENCE</scope>
    <source>
        <strain evidence="3">Nanhai2018</strain>
        <tissue evidence="3">Muscle</tissue>
    </source>
</reference>
<feature type="transmembrane region" description="Helical" evidence="2">
    <location>
        <begin position="110"/>
        <end position="131"/>
    </location>
</feature>
<accession>A0A9Q0YQE7</accession>
<feature type="transmembrane region" description="Helical" evidence="2">
    <location>
        <begin position="246"/>
        <end position="266"/>
    </location>
</feature>
<dbReference type="PANTHER" id="PTHR11360">
    <property type="entry name" value="MONOCARBOXYLATE TRANSPORTER"/>
    <property type="match status" value="1"/>
</dbReference>
<proteinExistence type="predicted"/>
<sequence length="600" mass="65644">MRDHEVTFTPPDGGCWAWLVCAASCWTNGTVFGIINSFGVLLVAMKELEGADVFKTAWVGSMCSGLTFMMSPVASFLTDRLGCRATGLIGGSIACLGLFLSSFVKRIEVLYITYGLFVGGGFSICYTPSLVIIGHYFKKKIGLANGIVATGSAIFTIALPFLIQFILEQSSLKETLRYMTITTIIMTLGAMVFSPLLQKEVKEIIDEKGVKVKKKSVVHRKQSVFNTVSPFKNVSTGIWKNKRYRIWSIGVPMALFGYFVPFFHLVNHINQVFPGADAPLAIACLGATSGLGRMASGVLSDHPRVNRVMLQQVSFLAIGICTTLLPVCVHFAMILVLVSVMGIFDGCFVCMMGPIAFDLVGPRKASQALGFVLGSMSIPMTVGPPVAGFIYDKVKSYNLAFFLAGLSPIIGACFLMLIHRQPSEAPSNAIPEEEEEDEGDIGDVFYDDVNQRKDSELGRLRKEPSVRRPSRKSTVTFNDDTRLIEEKTELMNGHEDVPVIPLNNIGHIPMGMKRHVANGRTLNEHSPQNGDVHVHQSMNGEVSNSSNESRENSEHGSDTEVSPSFDWKKLEGNIQESRVEWSSGVSRSSVEGVQLVSFPN</sequence>
<evidence type="ECO:0000313" key="3">
    <source>
        <dbReference type="EMBL" id="KAJ8026753.1"/>
    </source>
</evidence>
<feature type="transmembrane region" description="Helical" evidence="2">
    <location>
        <begin position="85"/>
        <end position="104"/>
    </location>
</feature>
<feature type="transmembrane region" description="Helical" evidence="2">
    <location>
        <begin position="57"/>
        <end position="78"/>
    </location>
</feature>
<dbReference type="GO" id="GO:0022857">
    <property type="term" value="F:transmembrane transporter activity"/>
    <property type="evidence" value="ECO:0007669"/>
    <property type="project" value="InterPro"/>
</dbReference>
<keyword evidence="2" id="KW-1133">Transmembrane helix</keyword>
<name>A0A9Q0YQE7_HOLLE</name>
<feature type="transmembrane region" description="Helical" evidence="2">
    <location>
        <begin position="308"/>
        <end position="325"/>
    </location>
</feature>
<dbReference type="Proteomes" id="UP001152320">
    <property type="component" value="Chromosome 16"/>
</dbReference>
<keyword evidence="2" id="KW-0812">Transmembrane</keyword>
<dbReference type="AlphaFoldDB" id="A0A9Q0YQE7"/>
<organism evidence="3 4">
    <name type="scientific">Holothuria leucospilota</name>
    <name type="common">Black long sea cucumber</name>
    <name type="synonym">Mertensiothuria leucospilota</name>
    <dbReference type="NCBI Taxonomy" id="206669"/>
    <lineage>
        <taxon>Eukaryota</taxon>
        <taxon>Metazoa</taxon>
        <taxon>Echinodermata</taxon>
        <taxon>Eleutherozoa</taxon>
        <taxon>Echinozoa</taxon>
        <taxon>Holothuroidea</taxon>
        <taxon>Aspidochirotacea</taxon>
        <taxon>Aspidochirotida</taxon>
        <taxon>Holothuriidae</taxon>
        <taxon>Holothuria</taxon>
    </lineage>
</organism>
<feature type="transmembrane region" description="Helical" evidence="2">
    <location>
        <begin position="143"/>
        <end position="166"/>
    </location>
</feature>
<dbReference type="InterPro" id="IPR011701">
    <property type="entry name" value="MFS"/>
</dbReference>
<feature type="transmembrane region" description="Helical" evidence="2">
    <location>
        <begin position="278"/>
        <end position="296"/>
    </location>
</feature>
<comment type="caution">
    <text evidence="3">The sequence shown here is derived from an EMBL/GenBank/DDBJ whole genome shotgun (WGS) entry which is preliminary data.</text>
</comment>
<feature type="compositionally biased region" description="Low complexity" evidence="1">
    <location>
        <begin position="580"/>
        <end position="593"/>
    </location>
</feature>
<evidence type="ECO:0000256" key="1">
    <source>
        <dbReference type="SAM" id="MobiDB-lite"/>
    </source>
</evidence>